<gene>
    <name evidence="5 9" type="primary">rplE</name>
    <name evidence="9" type="ORF">BWX89_01702</name>
</gene>
<reference evidence="9" key="1">
    <citation type="submission" date="2017-02" db="EMBL/GenBank/DDBJ databases">
        <title>Delving into the versatile metabolic prowess of the omnipresent phylum Bacteroidetes.</title>
        <authorList>
            <person name="Nobu M.K."/>
            <person name="Mei R."/>
            <person name="Narihiro T."/>
            <person name="Kuroda K."/>
            <person name="Liu W.-T."/>
        </authorList>
    </citation>
    <scope>NUCLEOTIDE SEQUENCE</scope>
    <source>
        <strain evidence="9">ADurb.Bin131</strain>
    </source>
</reference>
<dbReference type="PANTHER" id="PTHR11994">
    <property type="entry name" value="60S RIBOSOMAL PROTEIN L11-RELATED"/>
    <property type="match status" value="1"/>
</dbReference>
<evidence type="ECO:0000313" key="9">
    <source>
        <dbReference type="EMBL" id="OQB71781.1"/>
    </source>
</evidence>
<dbReference type="FunFam" id="3.30.1440.10:FF:000001">
    <property type="entry name" value="50S ribosomal protein L5"/>
    <property type="match status" value="1"/>
</dbReference>
<dbReference type="PROSITE" id="PS00358">
    <property type="entry name" value="RIBOSOMAL_L5"/>
    <property type="match status" value="1"/>
</dbReference>
<dbReference type="Gene3D" id="3.30.1440.10">
    <property type="match status" value="1"/>
</dbReference>
<dbReference type="PIRSF" id="PIRSF002161">
    <property type="entry name" value="Ribosomal_L5"/>
    <property type="match status" value="1"/>
</dbReference>
<dbReference type="HAMAP" id="MF_01333_B">
    <property type="entry name" value="Ribosomal_uL5_B"/>
    <property type="match status" value="1"/>
</dbReference>
<dbReference type="InterPro" id="IPR002132">
    <property type="entry name" value="Ribosomal_uL5"/>
</dbReference>
<feature type="domain" description="Large ribosomal subunit protein uL5 C-terminal" evidence="8">
    <location>
        <begin position="86"/>
        <end position="177"/>
    </location>
</feature>
<evidence type="ECO:0000259" key="7">
    <source>
        <dbReference type="Pfam" id="PF00281"/>
    </source>
</evidence>
<proteinExistence type="inferred from homology"/>
<comment type="similarity">
    <text evidence="1 5 6">Belongs to the universal ribosomal protein uL5 family.</text>
</comment>
<comment type="subunit">
    <text evidence="5">Part of the 50S ribosomal subunit; part of the 5S rRNA/L5/L18/L25 subcomplex. Contacts the 5S rRNA and the P site tRNA. Forms a bridge to the 30S subunit in the 70S ribosome.</text>
</comment>
<dbReference type="GO" id="GO:0000049">
    <property type="term" value="F:tRNA binding"/>
    <property type="evidence" value="ECO:0007669"/>
    <property type="project" value="UniProtKB-UniRule"/>
</dbReference>
<dbReference type="InterPro" id="IPR020929">
    <property type="entry name" value="Ribosomal_uL5_CS"/>
</dbReference>
<feature type="domain" description="Large ribosomal subunit protein uL5 N-terminal" evidence="7">
    <location>
        <begin position="25"/>
        <end position="81"/>
    </location>
</feature>
<dbReference type="AlphaFoldDB" id="A0A1V6C4L3"/>
<dbReference type="GO" id="GO:0019843">
    <property type="term" value="F:rRNA binding"/>
    <property type="evidence" value="ECO:0007669"/>
    <property type="project" value="UniProtKB-UniRule"/>
</dbReference>
<accession>A0A1V6C4L3</accession>
<dbReference type="NCBIfam" id="NF000585">
    <property type="entry name" value="PRK00010.1"/>
    <property type="match status" value="1"/>
</dbReference>
<keyword evidence="5" id="KW-0694">RNA-binding</keyword>
<keyword evidence="3 5" id="KW-0687">Ribonucleoprotein</keyword>
<dbReference type="Pfam" id="PF00673">
    <property type="entry name" value="Ribosomal_L5_C"/>
    <property type="match status" value="1"/>
</dbReference>
<dbReference type="GO" id="GO:1990904">
    <property type="term" value="C:ribonucleoprotein complex"/>
    <property type="evidence" value="ECO:0007669"/>
    <property type="project" value="UniProtKB-KW"/>
</dbReference>
<dbReference type="GO" id="GO:0005840">
    <property type="term" value="C:ribosome"/>
    <property type="evidence" value="ECO:0007669"/>
    <property type="project" value="UniProtKB-KW"/>
</dbReference>
<comment type="function">
    <text evidence="5">This is 1 of the proteins that bind and probably mediate the attachment of the 5S RNA into the large ribosomal subunit, where it forms part of the central protuberance. In the 70S ribosome it contacts protein S13 of the 30S subunit (bridge B1b), connecting the 2 subunits; this bridge is implicated in subunit movement. Contacts the P site tRNA; the 5S rRNA and some of its associated proteins might help stabilize positioning of ribosome-bound tRNAs.</text>
</comment>
<keyword evidence="2 5" id="KW-0689">Ribosomal protein</keyword>
<dbReference type="GO" id="GO:0003735">
    <property type="term" value="F:structural constituent of ribosome"/>
    <property type="evidence" value="ECO:0007669"/>
    <property type="project" value="InterPro"/>
</dbReference>
<dbReference type="InterPro" id="IPR022803">
    <property type="entry name" value="Ribosomal_uL5_dom_sf"/>
</dbReference>
<dbReference type="GO" id="GO:0006412">
    <property type="term" value="P:translation"/>
    <property type="evidence" value="ECO:0007669"/>
    <property type="project" value="UniProtKB-UniRule"/>
</dbReference>
<organism evidence="9">
    <name type="scientific">candidate division TA06 bacterium ADurb.Bin131</name>
    <dbReference type="NCBI Taxonomy" id="1852827"/>
    <lineage>
        <taxon>Bacteria</taxon>
        <taxon>Bacteria division TA06</taxon>
    </lineage>
</organism>
<dbReference type="InterPro" id="IPR031310">
    <property type="entry name" value="Ribosomal_uL5_N"/>
</dbReference>
<sequence>MEARLKKNYRENVVPAMMEKFNFKNKMQVPRIEKIVINVGVGKDNKDAKAIESVQKEISLISGQRPVITRGKKSISAFNLRKGDICGVMVTLRGERMYEFLDRMITAALPRVKDFNGLSADSFDQHSSYTLGIKEQVIFPEVDYNTIYKVRGMNITICTNAKKVEHARELLRLIGLPIREG</sequence>
<dbReference type="InterPro" id="IPR020930">
    <property type="entry name" value="Ribosomal_uL5_bac-type"/>
</dbReference>
<name>A0A1V6C4L3_UNCT6</name>
<evidence type="ECO:0000256" key="1">
    <source>
        <dbReference type="ARBA" id="ARBA00008553"/>
    </source>
</evidence>
<evidence type="ECO:0000256" key="2">
    <source>
        <dbReference type="ARBA" id="ARBA00022980"/>
    </source>
</evidence>
<dbReference type="InterPro" id="IPR031309">
    <property type="entry name" value="Ribosomal_uL5_C"/>
</dbReference>
<dbReference type="EMBL" id="MWDQ01000150">
    <property type="protein sequence ID" value="OQB71781.1"/>
    <property type="molecule type" value="Genomic_DNA"/>
</dbReference>
<keyword evidence="5" id="KW-0820">tRNA-binding</keyword>
<keyword evidence="5" id="KW-0699">rRNA-binding</keyword>
<evidence type="ECO:0000256" key="6">
    <source>
        <dbReference type="RuleBase" id="RU003930"/>
    </source>
</evidence>
<comment type="caution">
    <text evidence="9">The sequence shown here is derived from an EMBL/GenBank/DDBJ whole genome shotgun (WGS) entry which is preliminary data.</text>
</comment>
<dbReference type="Pfam" id="PF00281">
    <property type="entry name" value="Ribosomal_L5"/>
    <property type="match status" value="1"/>
</dbReference>
<evidence type="ECO:0000256" key="4">
    <source>
        <dbReference type="ARBA" id="ARBA00035245"/>
    </source>
</evidence>
<protein>
    <recommendedName>
        <fullName evidence="4 5">Large ribosomal subunit protein uL5</fullName>
    </recommendedName>
</protein>
<evidence type="ECO:0000259" key="8">
    <source>
        <dbReference type="Pfam" id="PF00673"/>
    </source>
</evidence>
<dbReference type="Proteomes" id="UP000485562">
    <property type="component" value="Unassembled WGS sequence"/>
</dbReference>
<evidence type="ECO:0000256" key="3">
    <source>
        <dbReference type="ARBA" id="ARBA00023274"/>
    </source>
</evidence>
<evidence type="ECO:0000256" key="5">
    <source>
        <dbReference type="HAMAP-Rule" id="MF_01333"/>
    </source>
</evidence>
<dbReference type="SUPFAM" id="SSF55282">
    <property type="entry name" value="RL5-like"/>
    <property type="match status" value="1"/>
</dbReference>